<evidence type="ECO:0000256" key="3">
    <source>
        <dbReference type="ARBA" id="ARBA00023172"/>
    </source>
</evidence>
<dbReference type="PANTHER" id="PTHR30349">
    <property type="entry name" value="PHAGE INTEGRASE-RELATED"/>
    <property type="match status" value="1"/>
</dbReference>
<reference evidence="5 6" key="1">
    <citation type="submission" date="2024-06" db="EMBL/GenBank/DDBJ databases">
        <title>The Natural Products Discovery Center: Release of the First 8490 Sequenced Strains for Exploring Actinobacteria Biosynthetic Diversity.</title>
        <authorList>
            <person name="Kalkreuter E."/>
            <person name="Kautsar S.A."/>
            <person name="Yang D."/>
            <person name="Bader C.D."/>
            <person name="Teijaro C.N."/>
            <person name="Fluegel L."/>
            <person name="Davis C.M."/>
            <person name="Simpson J.R."/>
            <person name="Lauterbach L."/>
            <person name="Steele A.D."/>
            <person name="Gui C."/>
            <person name="Meng S."/>
            <person name="Li G."/>
            <person name="Viehrig K."/>
            <person name="Ye F."/>
            <person name="Su P."/>
            <person name="Kiefer A.F."/>
            <person name="Nichols A."/>
            <person name="Cepeda A.J."/>
            <person name="Yan W."/>
            <person name="Fan B."/>
            <person name="Jiang Y."/>
            <person name="Adhikari A."/>
            <person name="Zheng C.-J."/>
            <person name="Schuster L."/>
            <person name="Cowan T.M."/>
            <person name="Smanski M.J."/>
            <person name="Chevrette M.G."/>
            <person name="De Carvalho L.P.S."/>
            <person name="Shen B."/>
        </authorList>
    </citation>
    <scope>NUCLEOTIDE SEQUENCE [LARGE SCALE GENOMIC DNA]</scope>
    <source>
        <strain evidence="5 6">NPDC019708</strain>
    </source>
</reference>
<keyword evidence="6" id="KW-1185">Reference proteome</keyword>
<dbReference type="Gene3D" id="1.10.150.130">
    <property type="match status" value="1"/>
</dbReference>
<keyword evidence="2" id="KW-0238">DNA-binding</keyword>
<accession>A0ABV2WYZ0</accession>
<feature type="domain" description="Tyr recombinase" evidence="4">
    <location>
        <begin position="136"/>
        <end position="320"/>
    </location>
</feature>
<evidence type="ECO:0000259" key="4">
    <source>
        <dbReference type="PROSITE" id="PS51898"/>
    </source>
</evidence>
<proteinExistence type="inferred from homology"/>
<dbReference type="EMBL" id="JBEYBF010000032">
    <property type="protein sequence ID" value="MEU1956105.1"/>
    <property type="molecule type" value="Genomic_DNA"/>
</dbReference>
<evidence type="ECO:0000256" key="1">
    <source>
        <dbReference type="ARBA" id="ARBA00008857"/>
    </source>
</evidence>
<gene>
    <name evidence="5" type="ORF">ABZ510_30190</name>
</gene>
<dbReference type="Pfam" id="PF00589">
    <property type="entry name" value="Phage_integrase"/>
    <property type="match status" value="1"/>
</dbReference>
<name>A0ABV2WYZ0_9NOCA</name>
<dbReference type="Proteomes" id="UP001550628">
    <property type="component" value="Unassembled WGS sequence"/>
</dbReference>
<dbReference type="PANTHER" id="PTHR30349:SF41">
    <property type="entry name" value="INTEGRASE_RECOMBINASE PROTEIN MJ0367-RELATED"/>
    <property type="match status" value="1"/>
</dbReference>
<evidence type="ECO:0000313" key="5">
    <source>
        <dbReference type="EMBL" id="MEU1956105.1"/>
    </source>
</evidence>
<keyword evidence="3" id="KW-0233">DNA recombination</keyword>
<dbReference type="InterPro" id="IPR010998">
    <property type="entry name" value="Integrase_recombinase_N"/>
</dbReference>
<evidence type="ECO:0000313" key="6">
    <source>
        <dbReference type="Proteomes" id="UP001550628"/>
    </source>
</evidence>
<dbReference type="Gene3D" id="1.10.443.10">
    <property type="entry name" value="Intergrase catalytic core"/>
    <property type="match status" value="1"/>
</dbReference>
<evidence type="ECO:0000256" key="2">
    <source>
        <dbReference type="ARBA" id="ARBA00023125"/>
    </source>
</evidence>
<dbReference type="CDD" id="cd00397">
    <property type="entry name" value="DNA_BRE_C"/>
    <property type="match status" value="1"/>
</dbReference>
<dbReference type="InterPro" id="IPR013762">
    <property type="entry name" value="Integrase-like_cat_sf"/>
</dbReference>
<organism evidence="5 6">
    <name type="scientific">Nocardia rhamnosiphila</name>
    <dbReference type="NCBI Taxonomy" id="426716"/>
    <lineage>
        <taxon>Bacteria</taxon>
        <taxon>Bacillati</taxon>
        <taxon>Actinomycetota</taxon>
        <taxon>Actinomycetes</taxon>
        <taxon>Mycobacteriales</taxon>
        <taxon>Nocardiaceae</taxon>
        <taxon>Nocardia</taxon>
    </lineage>
</organism>
<comment type="similarity">
    <text evidence="1">Belongs to the 'phage' integrase family.</text>
</comment>
<sequence>MKDNTLSVLRNTFIRKVTSLHHTPTPVEATFDEFIPHILATESAAQQECYGAYWRLLLAEWGPRRLSDPTPTEILQLMNRYKAGAVVRSNWRGGSAATRNLLHGIRRLYRLAELDGLITPAANPATKVRMPPKLESTRHALTPHQVAELGRIAVETGNDPELDALIVRLHIETACRREAALKLRVDDLSVDDSTVLLHHKGGVDAWHPITPLLTARLLDHVAHRGAASAPARHQVLRARNGKPITNRRYDNLHSRFHRHLAWADAKGVTVHWLRHTTLTYVERHYGETIARRYAAHKNPGLSATPIYTTASLPECAEALSALTGQPHPLARNNPANPRSS</sequence>
<dbReference type="InterPro" id="IPR050090">
    <property type="entry name" value="Tyrosine_recombinase_XerCD"/>
</dbReference>
<dbReference type="RefSeq" id="WP_356959477.1">
    <property type="nucleotide sequence ID" value="NZ_JBEYBD010000029.1"/>
</dbReference>
<dbReference type="InterPro" id="IPR002104">
    <property type="entry name" value="Integrase_catalytic"/>
</dbReference>
<protein>
    <submittedName>
        <fullName evidence="5">Site-specific integrase</fullName>
    </submittedName>
</protein>
<dbReference type="SUPFAM" id="SSF56349">
    <property type="entry name" value="DNA breaking-rejoining enzymes"/>
    <property type="match status" value="1"/>
</dbReference>
<comment type="caution">
    <text evidence="5">The sequence shown here is derived from an EMBL/GenBank/DDBJ whole genome shotgun (WGS) entry which is preliminary data.</text>
</comment>
<dbReference type="PROSITE" id="PS51898">
    <property type="entry name" value="TYR_RECOMBINASE"/>
    <property type="match status" value="1"/>
</dbReference>
<dbReference type="InterPro" id="IPR011010">
    <property type="entry name" value="DNA_brk_join_enz"/>
</dbReference>